<feature type="compositionally biased region" description="Polar residues" evidence="1">
    <location>
        <begin position="144"/>
        <end position="160"/>
    </location>
</feature>
<name>A0AAN7JUG6_9MYRT</name>
<protein>
    <recommendedName>
        <fullName evidence="2">HMA domain-containing protein</fullName>
    </recommendedName>
</protein>
<keyword evidence="4" id="KW-1185">Reference proteome</keyword>
<feature type="compositionally biased region" description="Basic residues" evidence="1">
    <location>
        <begin position="38"/>
        <end position="51"/>
    </location>
</feature>
<evidence type="ECO:0000313" key="4">
    <source>
        <dbReference type="Proteomes" id="UP001345219"/>
    </source>
</evidence>
<dbReference type="InterPro" id="IPR036163">
    <property type="entry name" value="HMA_dom_sf"/>
</dbReference>
<dbReference type="SUPFAM" id="SSF55008">
    <property type="entry name" value="HMA, heavy metal-associated domain"/>
    <property type="match status" value="1"/>
</dbReference>
<feature type="region of interest" description="Disordered" evidence="1">
    <location>
        <begin position="19"/>
        <end position="96"/>
    </location>
</feature>
<dbReference type="EMBL" id="JAXIOK010000015">
    <property type="protein sequence ID" value="KAK4753517.1"/>
    <property type="molecule type" value="Genomic_DNA"/>
</dbReference>
<dbReference type="PANTHER" id="PTHR46119">
    <property type="entry name" value="OS08G0405700 PROTEIN"/>
    <property type="match status" value="1"/>
</dbReference>
<dbReference type="InterPro" id="IPR006121">
    <property type="entry name" value="HMA_dom"/>
</dbReference>
<dbReference type="Gene3D" id="3.30.70.100">
    <property type="match status" value="1"/>
</dbReference>
<dbReference type="Pfam" id="PF00403">
    <property type="entry name" value="HMA"/>
    <property type="match status" value="1"/>
</dbReference>
<sequence length="243" mass="26459">MKGMDLFCASPASTAICTGSDGRSMIRHGGRPIDRPSPHNHHHHHLPRRTQPHAPCSSHLMPIIPRPYSDKSRSNSSRKFAGDARRKSSADVYDLKSPPGSSRFLLSDAAFADLISETSAPYDRKDLSALVPVCQPSTVKPRHSISSCQPPSLGSSQSTRTQDQVVVLRVSLHCKGCENKLRKHLAKMEGVTSYSIDMETKKVTIRGDITPLGILSSVSRVKYAQLWPVPGPSSASQSPSWSA</sequence>
<gene>
    <name evidence="3" type="ORF">SAY87_001621</name>
</gene>
<evidence type="ECO:0000313" key="3">
    <source>
        <dbReference type="EMBL" id="KAK4753517.1"/>
    </source>
</evidence>
<evidence type="ECO:0000259" key="2">
    <source>
        <dbReference type="PROSITE" id="PS50846"/>
    </source>
</evidence>
<dbReference type="InterPro" id="IPR044526">
    <property type="entry name" value="NAKR1-3"/>
</dbReference>
<dbReference type="PANTHER" id="PTHR46119:SF12">
    <property type="entry name" value="PROTEIN SODIUM POTASSIUM ROOT DEFECTIVE 3"/>
    <property type="match status" value="1"/>
</dbReference>
<dbReference type="CDD" id="cd00371">
    <property type="entry name" value="HMA"/>
    <property type="match status" value="1"/>
</dbReference>
<dbReference type="GO" id="GO:0046872">
    <property type="term" value="F:metal ion binding"/>
    <property type="evidence" value="ECO:0007669"/>
    <property type="project" value="InterPro"/>
</dbReference>
<feature type="domain" description="HMA" evidence="2">
    <location>
        <begin position="163"/>
        <end position="229"/>
    </location>
</feature>
<organism evidence="3 4">
    <name type="scientific">Trapa incisa</name>
    <dbReference type="NCBI Taxonomy" id="236973"/>
    <lineage>
        <taxon>Eukaryota</taxon>
        <taxon>Viridiplantae</taxon>
        <taxon>Streptophyta</taxon>
        <taxon>Embryophyta</taxon>
        <taxon>Tracheophyta</taxon>
        <taxon>Spermatophyta</taxon>
        <taxon>Magnoliopsida</taxon>
        <taxon>eudicotyledons</taxon>
        <taxon>Gunneridae</taxon>
        <taxon>Pentapetalae</taxon>
        <taxon>rosids</taxon>
        <taxon>malvids</taxon>
        <taxon>Myrtales</taxon>
        <taxon>Lythraceae</taxon>
        <taxon>Trapa</taxon>
    </lineage>
</organism>
<proteinExistence type="predicted"/>
<dbReference type="PROSITE" id="PS50846">
    <property type="entry name" value="HMA_2"/>
    <property type="match status" value="1"/>
</dbReference>
<accession>A0AAN7JUG6</accession>
<comment type="caution">
    <text evidence="3">The sequence shown here is derived from an EMBL/GenBank/DDBJ whole genome shotgun (WGS) entry which is preliminary data.</text>
</comment>
<reference evidence="3 4" key="1">
    <citation type="journal article" date="2023" name="Hortic Res">
        <title>Pangenome of water caltrop reveals structural variations and asymmetric subgenome divergence after allopolyploidization.</title>
        <authorList>
            <person name="Zhang X."/>
            <person name="Chen Y."/>
            <person name="Wang L."/>
            <person name="Yuan Y."/>
            <person name="Fang M."/>
            <person name="Shi L."/>
            <person name="Lu R."/>
            <person name="Comes H.P."/>
            <person name="Ma Y."/>
            <person name="Chen Y."/>
            <person name="Huang G."/>
            <person name="Zhou Y."/>
            <person name="Zheng Z."/>
            <person name="Qiu Y."/>
        </authorList>
    </citation>
    <scope>NUCLEOTIDE SEQUENCE [LARGE SCALE GENOMIC DNA]</scope>
    <source>
        <tissue evidence="3">Roots</tissue>
    </source>
</reference>
<evidence type="ECO:0000256" key="1">
    <source>
        <dbReference type="SAM" id="MobiDB-lite"/>
    </source>
</evidence>
<feature type="region of interest" description="Disordered" evidence="1">
    <location>
        <begin position="140"/>
        <end position="160"/>
    </location>
</feature>
<dbReference type="AlphaFoldDB" id="A0AAN7JUG6"/>
<dbReference type="Proteomes" id="UP001345219">
    <property type="component" value="Chromosome 2"/>
</dbReference>
<feature type="compositionally biased region" description="Basic and acidic residues" evidence="1">
    <location>
        <begin position="80"/>
        <end position="89"/>
    </location>
</feature>